<dbReference type="Pfam" id="PF02384">
    <property type="entry name" value="N6_Mtase"/>
    <property type="match status" value="1"/>
</dbReference>
<name>A0ABU8KJ99_9HYPH</name>
<dbReference type="RefSeq" id="WP_337095415.1">
    <property type="nucleotide sequence ID" value="NZ_JAPYKO010000020.1"/>
</dbReference>
<dbReference type="Proteomes" id="UP001366503">
    <property type="component" value="Unassembled WGS sequence"/>
</dbReference>
<feature type="region of interest" description="Disordered" evidence="5">
    <location>
        <begin position="937"/>
        <end position="962"/>
    </location>
</feature>
<keyword evidence="4" id="KW-0680">Restriction system</keyword>
<dbReference type="InterPro" id="IPR002052">
    <property type="entry name" value="DNA_methylase_N6_adenine_CS"/>
</dbReference>
<comment type="similarity">
    <text evidence="1">Belongs to the N(4)/N(6)-methyltransferase family.</text>
</comment>
<dbReference type="PANTHER" id="PTHR33841:SF4">
    <property type="entry name" value="RESTRICTION MODIFICATION SYSTEM DNA SPECIFICITY DOMAIN"/>
    <property type="match status" value="1"/>
</dbReference>
<keyword evidence="3" id="KW-0808">Transferase</keyword>
<dbReference type="EMBL" id="JAPYKO010000020">
    <property type="protein sequence ID" value="MEI9405206.1"/>
    <property type="molecule type" value="Genomic_DNA"/>
</dbReference>
<dbReference type="PROSITE" id="PS00092">
    <property type="entry name" value="N6_MTASE"/>
    <property type="match status" value="1"/>
</dbReference>
<evidence type="ECO:0000313" key="7">
    <source>
        <dbReference type="EMBL" id="MEI9405206.1"/>
    </source>
</evidence>
<dbReference type="InterPro" id="IPR029063">
    <property type="entry name" value="SAM-dependent_MTases_sf"/>
</dbReference>
<comment type="caution">
    <text evidence="7">The sequence shown here is derived from an EMBL/GenBank/DDBJ whole genome shotgun (WGS) entry which is preliminary data.</text>
</comment>
<evidence type="ECO:0000256" key="2">
    <source>
        <dbReference type="ARBA" id="ARBA00022603"/>
    </source>
</evidence>
<evidence type="ECO:0000256" key="5">
    <source>
        <dbReference type="SAM" id="MobiDB-lite"/>
    </source>
</evidence>
<reference evidence="7 8" key="1">
    <citation type="submission" date="2022-12" db="EMBL/GenBank/DDBJ databases">
        <authorList>
            <person name="Muema E."/>
        </authorList>
    </citation>
    <scope>NUCLEOTIDE SEQUENCE [LARGE SCALE GENOMIC DNA]</scope>
    <source>
        <strain evidence="8">1330</strain>
    </source>
</reference>
<proteinExistence type="inferred from homology"/>
<protein>
    <submittedName>
        <fullName evidence="7">N-6 DNA methylase</fullName>
    </submittedName>
</protein>
<dbReference type="SUPFAM" id="SSF53335">
    <property type="entry name" value="S-adenosyl-L-methionine-dependent methyltransferases"/>
    <property type="match status" value="1"/>
</dbReference>
<dbReference type="GO" id="GO:0032259">
    <property type="term" value="P:methylation"/>
    <property type="evidence" value="ECO:0007669"/>
    <property type="project" value="UniProtKB-KW"/>
</dbReference>
<evidence type="ECO:0000256" key="1">
    <source>
        <dbReference type="ARBA" id="ARBA00006594"/>
    </source>
</evidence>
<evidence type="ECO:0000256" key="3">
    <source>
        <dbReference type="ARBA" id="ARBA00022679"/>
    </source>
</evidence>
<evidence type="ECO:0000259" key="6">
    <source>
        <dbReference type="Pfam" id="PF02384"/>
    </source>
</evidence>
<organism evidence="7 8">
    <name type="scientific">Mesorhizobium argentiipisi</name>
    <dbReference type="NCBI Taxonomy" id="3015175"/>
    <lineage>
        <taxon>Bacteria</taxon>
        <taxon>Pseudomonadati</taxon>
        <taxon>Pseudomonadota</taxon>
        <taxon>Alphaproteobacteria</taxon>
        <taxon>Hyphomicrobiales</taxon>
        <taxon>Phyllobacteriaceae</taxon>
        <taxon>Mesorhizobium</taxon>
    </lineage>
</organism>
<accession>A0ABU8KJ99</accession>
<keyword evidence="8" id="KW-1185">Reference proteome</keyword>
<gene>
    <name evidence="7" type="ORF">O7A05_24025</name>
</gene>
<keyword evidence="2 7" id="KW-0489">Methyltransferase</keyword>
<sequence length="962" mass="105046">MSGQRNREEVVNTQLALLISTLGVTADAETIHVHGKHRPDVLFQLRGLRVAIEGKFSDTPNADEVVLRDARNRVRAGIAHIAAATVYPIALRSAPTTKVLDTLAKSRLRYRIVTETFEWDEWFEGDPASLMGALRRAQEALTQDDIVEQTAKALNVQLSGVAKLWMGQAGACDRLSSILGIKPPKGETPEKAEARRETAAKVSALVLANALIFQDQLAATDGRVAPLRKTEKESDLVGDISKHWRWIWENINYVPIFQLGERVLDELPVSPHTTLAVKSLLAEAKSICEKQAALRHDLMGRIYHWLLHHAKYLGTYYTSVSAATLLLKIALAAKWKQDFGDPVELANFKVADLACGTGTLLMAAAQAFADEYIRKRAATDRSLEPKDLSTLHRTLMENVLHGYDVLPSAVHLTASTLALLAPDIAFVRMNLYVMPMGIDHGNARLGSLDFLDGSEIKTQIALDYSQAETLRTGASMTHVTNAKVPKLDLCVMNPPFVRSVGGNLLFGSLPDERGAMQTELKQRVKNLSANVTAGLGSVFVALADKHLEKGGRLAFVLPAALATGEAWGPTRKLIADKYHLETVISSHDASRPNFSENTDLSELLFVARKLAGGEKPGRTTYISLWRNPRSIHEAMHLANDVEHVGPVAAVEGVGVTSVRTASGKVAEMVTMPPAAGEEIWQGAIISQAELLRVSWSLQGGTLRLPGNDKGFAIPMAPLSDLGELGYDRRDIHDAFEISHDDWSPYPAFWGHDAEAVTTIAQTSTARLMARTKAAPGRKLKSATSVWSKSGRILVAERLRTNTQKLVALGFSEPVLGNTWWAVSTASLDDGQIKALLLFLNSSFGIALYFARRVITEGAFVQMKKPAWASMPVLDVRSLQPSQLAALGAAYDRVATQPLQPIAKLASDKVRIDIDDTLCKVLQLPSISPIRELLEREPGLSNREIAPRQKSGMTAEMEDSSED</sequence>
<dbReference type="GO" id="GO:0008168">
    <property type="term" value="F:methyltransferase activity"/>
    <property type="evidence" value="ECO:0007669"/>
    <property type="project" value="UniProtKB-KW"/>
</dbReference>
<evidence type="ECO:0000256" key="4">
    <source>
        <dbReference type="ARBA" id="ARBA00022747"/>
    </source>
</evidence>
<feature type="domain" description="DNA methylase adenine-specific" evidence="6">
    <location>
        <begin position="296"/>
        <end position="404"/>
    </location>
</feature>
<dbReference type="PRINTS" id="PR00507">
    <property type="entry name" value="N12N6MTFRASE"/>
</dbReference>
<dbReference type="Gene3D" id="3.40.50.150">
    <property type="entry name" value="Vaccinia Virus protein VP39"/>
    <property type="match status" value="1"/>
</dbReference>
<evidence type="ECO:0000313" key="8">
    <source>
        <dbReference type="Proteomes" id="UP001366503"/>
    </source>
</evidence>
<dbReference type="InterPro" id="IPR003356">
    <property type="entry name" value="DNA_methylase_A-5"/>
</dbReference>
<dbReference type="PANTHER" id="PTHR33841">
    <property type="entry name" value="DNA METHYLTRANSFERASE YEEA-RELATED"/>
    <property type="match status" value="1"/>
</dbReference>
<dbReference type="InterPro" id="IPR050953">
    <property type="entry name" value="N4_N6_ade-DNA_methylase"/>
</dbReference>